<keyword evidence="4" id="KW-1185">Reference proteome</keyword>
<feature type="region of interest" description="Disordered" evidence="1">
    <location>
        <begin position="199"/>
        <end position="255"/>
    </location>
</feature>
<feature type="compositionally biased region" description="Basic and acidic residues" evidence="1">
    <location>
        <begin position="232"/>
        <end position="255"/>
    </location>
</feature>
<proteinExistence type="predicted"/>
<evidence type="ECO:0000256" key="1">
    <source>
        <dbReference type="SAM" id="MobiDB-lite"/>
    </source>
</evidence>
<comment type="caution">
    <text evidence="3">The sequence shown here is derived from an EMBL/GenBank/DDBJ whole genome shotgun (WGS) entry which is preliminary data.</text>
</comment>
<dbReference type="InterPro" id="IPR013761">
    <property type="entry name" value="SAM/pointed_sf"/>
</dbReference>
<dbReference type="Proteomes" id="UP000023152">
    <property type="component" value="Unassembled WGS sequence"/>
</dbReference>
<dbReference type="SUPFAM" id="SSF50156">
    <property type="entry name" value="PDZ domain-like"/>
    <property type="match status" value="1"/>
</dbReference>
<dbReference type="EMBL" id="ASPP01005285">
    <property type="protein sequence ID" value="ETO30839.1"/>
    <property type="molecule type" value="Genomic_DNA"/>
</dbReference>
<dbReference type="PROSITE" id="PS50105">
    <property type="entry name" value="SAM_DOMAIN"/>
    <property type="match status" value="1"/>
</dbReference>
<accession>X6NYC7</accession>
<feature type="domain" description="SAM" evidence="2">
    <location>
        <begin position="125"/>
        <end position="177"/>
    </location>
</feature>
<name>X6NYC7_RETFI</name>
<dbReference type="InterPro" id="IPR036034">
    <property type="entry name" value="PDZ_sf"/>
</dbReference>
<evidence type="ECO:0000313" key="3">
    <source>
        <dbReference type="EMBL" id="ETO30839.1"/>
    </source>
</evidence>
<sequence>MYEFEVVISDRPLGVKFAHVGRGGKVVVQMALEGMHGAKLGLLPGDMLMAVNGKSVEDRTSTQALDEFRCQDIPYRATFRRFDEKEDENEPKETQFMKEEVNHLISGLASTPHSKSSKGVPLREWTVEDVVKWLSNYGRALGTPERFEKYHRVIVDKQINGNVLKGLDRIDLANIGIEDDDAHDLFIGIRELNSIIQIPITPKPPSSPSKNVTPLAKDSPQDKQVTNDVGLADDHANDERKSSFGDEIKENENWE</sequence>
<dbReference type="Gene3D" id="1.10.150.50">
    <property type="entry name" value="Transcription Factor, Ets-1"/>
    <property type="match status" value="1"/>
</dbReference>
<organism evidence="3 4">
    <name type="scientific">Reticulomyxa filosa</name>
    <dbReference type="NCBI Taxonomy" id="46433"/>
    <lineage>
        <taxon>Eukaryota</taxon>
        <taxon>Sar</taxon>
        <taxon>Rhizaria</taxon>
        <taxon>Retaria</taxon>
        <taxon>Foraminifera</taxon>
        <taxon>Monothalamids</taxon>
        <taxon>Reticulomyxidae</taxon>
        <taxon>Reticulomyxa</taxon>
    </lineage>
</organism>
<feature type="non-terminal residue" evidence="3">
    <location>
        <position position="255"/>
    </location>
</feature>
<dbReference type="Gene3D" id="2.30.42.10">
    <property type="match status" value="1"/>
</dbReference>
<gene>
    <name evidence="3" type="ORF">RFI_06282</name>
</gene>
<dbReference type="SUPFAM" id="SSF47769">
    <property type="entry name" value="SAM/Pointed domain"/>
    <property type="match status" value="1"/>
</dbReference>
<evidence type="ECO:0000313" key="4">
    <source>
        <dbReference type="Proteomes" id="UP000023152"/>
    </source>
</evidence>
<dbReference type="InterPro" id="IPR001660">
    <property type="entry name" value="SAM"/>
</dbReference>
<reference evidence="3 4" key="1">
    <citation type="journal article" date="2013" name="Curr. Biol.">
        <title>The Genome of the Foraminiferan Reticulomyxa filosa.</title>
        <authorList>
            <person name="Glockner G."/>
            <person name="Hulsmann N."/>
            <person name="Schleicher M."/>
            <person name="Noegel A.A."/>
            <person name="Eichinger L."/>
            <person name="Gallinger C."/>
            <person name="Pawlowski J."/>
            <person name="Sierra R."/>
            <person name="Euteneuer U."/>
            <person name="Pillet L."/>
            <person name="Moustafa A."/>
            <person name="Platzer M."/>
            <person name="Groth M."/>
            <person name="Szafranski K."/>
            <person name="Schliwa M."/>
        </authorList>
    </citation>
    <scope>NUCLEOTIDE SEQUENCE [LARGE SCALE GENOMIC DNA]</scope>
</reference>
<evidence type="ECO:0000259" key="2">
    <source>
        <dbReference type="PROSITE" id="PS50105"/>
    </source>
</evidence>
<protein>
    <recommendedName>
        <fullName evidence="2">SAM domain-containing protein</fullName>
    </recommendedName>
</protein>
<dbReference type="AlphaFoldDB" id="X6NYC7"/>